<accession>A0AB39CCF0</accession>
<organism evidence="1">
    <name type="scientific">Pseudomonas phage RVTF4</name>
    <dbReference type="NCBI Taxonomy" id="3236931"/>
    <lineage>
        <taxon>Viruses</taxon>
    </lineage>
</organism>
<evidence type="ECO:0000313" key="1">
    <source>
        <dbReference type="EMBL" id="XDJ14568.1"/>
    </source>
</evidence>
<dbReference type="EMBL" id="PQ015378">
    <property type="protein sequence ID" value="XDJ14568.1"/>
    <property type="molecule type" value="Genomic_DNA"/>
</dbReference>
<protein>
    <submittedName>
        <fullName evidence="1">Uncharacterized protein</fullName>
    </submittedName>
</protein>
<proteinExistence type="predicted"/>
<name>A0AB39CCF0_9VIRU</name>
<sequence length="86" mass="9291">MDDAAVENAVASVGEANDNKQREVLDSLIGIRIEAEAMPDRTKAVDHAISETARVYEDAFVLEVSAEGCATEFMGAADRYLEQVNS</sequence>
<reference evidence="1" key="1">
    <citation type="submission" date="2024-07" db="EMBL/GenBank/DDBJ databases">
        <authorList>
            <person name="Bringhurst R.M."/>
            <person name="Homer T.E."/>
        </authorList>
    </citation>
    <scope>NUCLEOTIDE SEQUENCE</scope>
</reference>